<proteinExistence type="predicted"/>
<dbReference type="EMBL" id="UGJB01000004">
    <property type="protein sequence ID" value="STQ14767.1"/>
    <property type="molecule type" value="Genomic_DNA"/>
</dbReference>
<dbReference type="AlphaFoldDB" id="A0A0M7JJK2"/>
<gene>
    <name evidence="1" type="primary">ynfN</name>
    <name evidence="1" type="ORF">NCTC10005_07638</name>
</gene>
<dbReference type="RefSeq" id="WP_007372650.1">
    <property type="nucleotide sequence ID" value="NZ_CP056776.1"/>
</dbReference>
<evidence type="ECO:0000313" key="2">
    <source>
        <dbReference type="Proteomes" id="UP000255106"/>
    </source>
</evidence>
<sequence length="75" mass="8564">MKNVLVFFNSQPAELVKTLREVNIIRRVYPNGEEAHLKIMLSGMHSVGRKKCEIFIASDRDLKHDEIITAANTLL</sequence>
<dbReference type="Proteomes" id="UP000255106">
    <property type="component" value="Unassembled WGS sequence"/>
</dbReference>
<reference evidence="1 2" key="1">
    <citation type="submission" date="2018-06" db="EMBL/GenBank/DDBJ databases">
        <authorList>
            <consortium name="Pathogen Informatics"/>
            <person name="Doyle S."/>
        </authorList>
    </citation>
    <scope>NUCLEOTIDE SEQUENCE [LARGE SCALE GENOMIC DNA]</scope>
    <source>
        <strain evidence="1 2">NCTC10005</strain>
    </source>
</reference>
<accession>A0A0M7JJK2</accession>
<protein>
    <submittedName>
        <fullName evidence="1">Protein YnfN</fullName>
    </submittedName>
</protein>
<organism evidence="1 2">
    <name type="scientific">Enterobacter cloacae</name>
    <dbReference type="NCBI Taxonomy" id="550"/>
    <lineage>
        <taxon>Bacteria</taxon>
        <taxon>Pseudomonadati</taxon>
        <taxon>Pseudomonadota</taxon>
        <taxon>Gammaproteobacteria</taxon>
        <taxon>Enterobacterales</taxon>
        <taxon>Enterobacteriaceae</taxon>
        <taxon>Enterobacter</taxon>
        <taxon>Enterobacter cloacae complex</taxon>
    </lineage>
</organism>
<accession>A0A156JG49</accession>
<name>A0A0M7JJK2_ENTCL</name>
<evidence type="ECO:0000313" key="1">
    <source>
        <dbReference type="EMBL" id="STQ14767.1"/>
    </source>
</evidence>